<feature type="transmembrane region" description="Helical" evidence="1">
    <location>
        <begin position="55"/>
        <end position="76"/>
    </location>
</feature>
<dbReference type="AlphaFoldDB" id="A0A242MC24"/>
<keyword evidence="1" id="KW-1133">Transmembrane helix</keyword>
<evidence type="ECO:0000256" key="1">
    <source>
        <dbReference type="SAM" id="Phobius"/>
    </source>
</evidence>
<evidence type="ECO:0008006" key="4">
    <source>
        <dbReference type="Google" id="ProtNLM"/>
    </source>
</evidence>
<dbReference type="EMBL" id="NBTZ01000130">
    <property type="protein sequence ID" value="OTP68689.1"/>
    <property type="molecule type" value="Genomic_DNA"/>
</dbReference>
<sequence>MQAKQELSNRLDASIKDALGKAKMNYRLAYLCYIVAFLTGAAGSVIVALDSKGAYRAIAAIAGILPTLALSALSTFKLSARADWHYDRARELKKIWRHLLNASDGDVTKLIDWWNNTEYALEKRWPKFGVLPHSEGTQTLKNDE</sequence>
<keyword evidence="1" id="KW-0472">Membrane</keyword>
<accession>A0A242MC24</accession>
<gene>
    <name evidence="2" type="ORF">PAMC26577_32550</name>
</gene>
<reference evidence="2 3" key="1">
    <citation type="submission" date="2017-03" db="EMBL/GenBank/DDBJ databases">
        <title>Genome analysis of strain PAMC 26577.</title>
        <authorList>
            <person name="Oh H.-M."/>
            <person name="Yang J.-A."/>
        </authorList>
    </citation>
    <scope>NUCLEOTIDE SEQUENCE [LARGE SCALE GENOMIC DNA]</scope>
    <source>
        <strain evidence="2 3">PAMC 26577</strain>
    </source>
</reference>
<protein>
    <recommendedName>
        <fullName evidence="4">SMODS and SLOG-associating 2TM effector domain-containing protein</fullName>
    </recommendedName>
</protein>
<dbReference type="RefSeq" id="WP_086386665.1">
    <property type="nucleotide sequence ID" value="NZ_NBTZ01000130.1"/>
</dbReference>
<organism evidence="2 3">
    <name type="scientific">Caballeronia sordidicola</name>
    <name type="common">Burkholderia sordidicola</name>
    <dbReference type="NCBI Taxonomy" id="196367"/>
    <lineage>
        <taxon>Bacteria</taxon>
        <taxon>Pseudomonadati</taxon>
        <taxon>Pseudomonadota</taxon>
        <taxon>Betaproteobacteria</taxon>
        <taxon>Burkholderiales</taxon>
        <taxon>Burkholderiaceae</taxon>
        <taxon>Caballeronia</taxon>
    </lineage>
</organism>
<keyword evidence="1" id="KW-0812">Transmembrane</keyword>
<feature type="transmembrane region" description="Helical" evidence="1">
    <location>
        <begin position="28"/>
        <end position="49"/>
    </location>
</feature>
<evidence type="ECO:0000313" key="3">
    <source>
        <dbReference type="Proteomes" id="UP000195221"/>
    </source>
</evidence>
<proteinExistence type="predicted"/>
<comment type="caution">
    <text evidence="2">The sequence shown here is derived from an EMBL/GenBank/DDBJ whole genome shotgun (WGS) entry which is preliminary data.</text>
</comment>
<dbReference type="Proteomes" id="UP000195221">
    <property type="component" value="Unassembled WGS sequence"/>
</dbReference>
<evidence type="ECO:0000313" key="2">
    <source>
        <dbReference type="EMBL" id="OTP68689.1"/>
    </source>
</evidence>
<name>A0A242MC24_CABSO</name>